<feature type="transmembrane region" description="Helical" evidence="2">
    <location>
        <begin position="128"/>
        <end position="146"/>
    </location>
</feature>
<protein>
    <submittedName>
        <fullName evidence="3">Putative flippase GtrA (Transmembrane translocase of bactoprenol-linked glucose)</fullName>
    </submittedName>
</protein>
<gene>
    <name evidence="3" type="ORF">GA0070214_103461</name>
</gene>
<dbReference type="Proteomes" id="UP000199629">
    <property type="component" value="Unassembled WGS sequence"/>
</dbReference>
<dbReference type="AlphaFoldDB" id="A0A1C4WDE8"/>
<evidence type="ECO:0000256" key="2">
    <source>
        <dbReference type="SAM" id="Phobius"/>
    </source>
</evidence>
<organism evidence="3 4">
    <name type="scientific">Micromonospora chaiyaphumensis</name>
    <dbReference type="NCBI Taxonomy" id="307119"/>
    <lineage>
        <taxon>Bacteria</taxon>
        <taxon>Bacillati</taxon>
        <taxon>Actinomycetota</taxon>
        <taxon>Actinomycetes</taxon>
        <taxon>Micromonosporales</taxon>
        <taxon>Micromonosporaceae</taxon>
        <taxon>Micromonospora</taxon>
    </lineage>
</organism>
<reference evidence="4" key="1">
    <citation type="submission" date="2016-06" db="EMBL/GenBank/DDBJ databases">
        <authorList>
            <person name="Varghese N."/>
            <person name="Submissions Spin"/>
        </authorList>
    </citation>
    <scope>NUCLEOTIDE SEQUENCE [LARGE SCALE GENOMIC DNA]</scope>
    <source>
        <strain evidence="4">DSM 45246</strain>
    </source>
</reference>
<evidence type="ECO:0000313" key="4">
    <source>
        <dbReference type="Proteomes" id="UP000199629"/>
    </source>
</evidence>
<dbReference type="EMBL" id="FMCS01000003">
    <property type="protein sequence ID" value="SCE94222.1"/>
    <property type="molecule type" value="Genomic_DNA"/>
</dbReference>
<feature type="transmembrane region" description="Helical" evidence="2">
    <location>
        <begin position="101"/>
        <end position="122"/>
    </location>
</feature>
<proteinExistence type="predicted"/>
<keyword evidence="2" id="KW-0472">Membrane</keyword>
<feature type="compositionally biased region" description="Basic residues" evidence="1">
    <location>
        <begin position="306"/>
        <end position="318"/>
    </location>
</feature>
<keyword evidence="2 3" id="KW-0812">Transmembrane</keyword>
<sequence length="331" mass="35333">MPKFDTATPVSTVRTRRTVVSRQMAGVVRLTATSAGCLPQRRWQAGRRRHCAGSTAPSMLKPLRRRCARVREGEQVTSLLPPKPPEASQARPVDRSTSGSFARFVLIGGGVGLASSIAVSVVGTLMPWAAANALITVISTLLGTELHARFTFGAGRRARWHQHLQSAGSATAAYLVTSAAVLILHAVQPSAGIRWEQAVYLSASALAGTGRFLVLRLYVFAHGVPPASTSLVCGRYVSAAHRAVFDPVGGELPLTTSDWRRSERRWQAGVTALARPPRRPHPAAGVGLRTAASGCHRRAQSSLAAPRRRPPARAKRASAYRATSSPRTKAP</sequence>
<feature type="transmembrane region" description="Helical" evidence="2">
    <location>
        <begin position="167"/>
        <end position="187"/>
    </location>
</feature>
<accession>A0A1C4WDE8</accession>
<evidence type="ECO:0000313" key="3">
    <source>
        <dbReference type="EMBL" id="SCE94222.1"/>
    </source>
</evidence>
<name>A0A1C4WDE8_9ACTN</name>
<evidence type="ECO:0000256" key="1">
    <source>
        <dbReference type="SAM" id="MobiDB-lite"/>
    </source>
</evidence>
<feature type="region of interest" description="Disordered" evidence="1">
    <location>
        <begin position="72"/>
        <end position="94"/>
    </location>
</feature>
<keyword evidence="2" id="KW-1133">Transmembrane helix</keyword>
<keyword evidence="4" id="KW-1185">Reference proteome</keyword>
<feature type="region of interest" description="Disordered" evidence="1">
    <location>
        <begin position="275"/>
        <end position="331"/>
    </location>
</feature>
<feature type="transmembrane region" description="Helical" evidence="2">
    <location>
        <begin position="199"/>
        <end position="219"/>
    </location>
</feature>